<accession>A0A6B7LAF0</accession>
<feature type="domain" description="Terpene synthase metal-binding" evidence="8">
    <location>
        <begin position="278"/>
        <end position="515"/>
    </location>
</feature>
<comment type="similarity">
    <text evidence="3">Belongs to the terpene synthase family.</text>
</comment>
<dbReference type="InterPro" id="IPR034741">
    <property type="entry name" value="Terpene_cyclase-like_1_C"/>
</dbReference>
<name>A0A6B7LAF0_PRUVU</name>
<dbReference type="Pfam" id="PF03936">
    <property type="entry name" value="Terpene_synth_C"/>
    <property type="match status" value="1"/>
</dbReference>
<sequence>MMRAHYQAIFIQVNKLISYDRTQFTAYIRAMTMAMATANVRPLTTSFTPTLWADTFTTFSFDHQLQEKYGEDIEAMKKEARVILMAATSAKLIALVDKLERLGLAFHFEEEIQHKLQQVYDAQEQDHDLFTTALRFRLLRQHQYHVSCRVFDKFVEGDNKFKECVGSDVEGLLSLYEAAQVRIHEENVLEEAAAFTVHRLNRILPELENSSIIKEKVQLALNQSIHRSVVILTVRFYISLYEGDGSTEEVLMKLAKLNFNYLQNMYKKEISQLTRWWKEFDLKSKLPYARDRVVESYFMGMSFRFEPQYSCVRRDVAKSVLLVTIVDDTYDNYATLEEAQLFTDIVQRWDLKEIDVLPDCMKIVYRFIMSIFEEYKVEAATHEKPFAVPYFKEAVKQLCRAYNEELKWVMERQMPSFEEFMRNSVIRTSVYVMYTVFAPTMKSVTQQTLQWLLSEPKILISICTLGRHLQDLASHERESKEGKVLTVVDCYMKDKNATKEEALSKFGEFIENGWKVANEEWVKKDNVVPKIFVETLVNLGRTVEVLYNNDQDGFTCPEELLAPQLTPLYVDPPLL</sequence>
<evidence type="ECO:0000256" key="4">
    <source>
        <dbReference type="ARBA" id="ARBA00022723"/>
    </source>
</evidence>
<dbReference type="InterPro" id="IPR008930">
    <property type="entry name" value="Terpenoid_cyclase/PrenylTrfase"/>
</dbReference>
<dbReference type="InterPro" id="IPR005630">
    <property type="entry name" value="Terpene_synthase_metal-bd"/>
</dbReference>
<dbReference type="InterPro" id="IPR050148">
    <property type="entry name" value="Terpene_synthase-like"/>
</dbReference>
<dbReference type="FunFam" id="1.10.600.10:FF:000007">
    <property type="entry name" value="Isoprene synthase, chloroplastic"/>
    <property type="match status" value="1"/>
</dbReference>
<protein>
    <submittedName>
        <fullName evidence="9">Terpene synthase 3</fullName>
    </submittedName>
</protein>
<dbReference type="PANTHER" id="PTHR31225:SF253">
    <property type="entry name" value="SESQUITERPENE SYNTHASE 31"/>
    <property type="match status" value="1"/>
</dbReference>
<dbReference type="InterPro" id="IPR008949">
    <property type="entry name" value="Isoprenoid_synthase_dom_sf"/>
</dbReference>
<evidence type="ECO:0000313" key="9">
    <source>
        <dbReference type="EMBL" id="QEV81842.1"/>
    </source>
</evidence>
<keyword evidence="4" id="KW-0479">Metal-binding</keyword>
<dbReference type="InterPro" id="IPR001906">
    <property type="entry name" value="Terpene_synth_N"/>
</dbReference>
<dbReference type="SFLD" id="SFLDG01019">
    <property type="entry name" value="Terpene_Cyclase_Like_1_C_Termi"/>
    <property type="match status" value="1"/>
</dbReference>
<gene>
    <name evidence="9" type="primary">TPS3</name>
</gene>
<dbReference type="SFLD" id="SFLDS00005">
    <property type="entry name" value="Isoprenoid_Synthase_Type_I"/>
    <property type="match status" value="1"/>
</dbReference>
<dbReference type="SUPFAM" id="SSF48239">
    <property type="entry name" value="Terpenoid cyclases/Protein prenyltransferases"/>
    <property type="match status" value="1"/>
</dbReference>
<dbReference type="InterPro" id="IPR044814">
    <property type="entry name" value="Terpene_cyclase_plant_C1"/>
</dbReference>
<dbReference type="GO" id="GO:0000287">
    <property type="term" value="F:magnesium ion binding"/>
    <property type="evidence" value="ECO:0007669"/>
    <property type="project" value="InterPro"/>
</dbReference>
<dbReference type="Gene3D" id="1.50.10.130">
    <property type="entry name" value="Terpene synthase, N-terminal domain"/>
    <property type="match status" value="1"/>
</dbReference>
<evidence type="ECO:0000256" key="5">
    <source>
        <dbReference type="ARBA" id="ARBA00022842"/>
    </source>
</evidence>
<keyword evidence="6" id="KW-0456">Lyase</keyword>
<proteinExistence type="evidence at transcript level"/>
<evidence type="ECO:0000256" key="6">
    <source>
        <dbReference type="ARBA" id="ARBA00023239"/>
    </source>
</evidence>
<dbReference type="GO" id="GO:0010333">
    <property type="term" value="F:terpene synthase activity"/>
    <property type="evidence" value="ECO:0007669"/>
    <property type="project" value="InterPro"/>
</dbReference>
<dbReference type="GO" id="GO:0016102">
    <property type="term" value="P:diterpenoid biosynthetic process"/>
    <property type="evidence" value="ECO:0007669"/>
    <property type="project" value="InterPro"/>
</dbReference>
<evidence type="ECO:0000259" key="8">
    <source>
        <dbReference type="Pfam" id="PF03936"/>
    </source>
</evidence>
<dbReference type="Gene3D" id="1.10.600.10">
    <property type="entry name" value="Farnesyl Diphosphate Synthase"/>
    <property type="match status" value="1"/>
</dbReference>
<comment type="cofactor">
    <cofactor evidence="1">
        <name>Mg(2+)</name>
        <dbReference type="ChEBI" id="CHEBI:18420"/>
    </cofactor>
</comment>
<dbReference type="CDD" id="cd00684">
    <property type="entry name" value="Terpene_cyclase_plant_C1"/>
    <property type="match status" value="1"/>
</dbReference>
<evidence type="ECO:0000259" key="7">
    <source>
        <dbReference type="Pfam" id="PF01397"/>
    </source>
</evidence>
<evidence type="ECO:0000256" key="3">
    <source>
        <dbReference type="ARBA" id="ARBA00006333"/>
    </source>
</evidence>
<keyword evidence="5" id="KW-0460">Magnesium</keyword>
<evidence type="ECO:0000256" key="2">
    <source>
        <dbReference type="ARBA" id="ARBA00004721"/>
    </source>
</evidence>
<dbReference type="Pfam" id="PF01397">
    <property type="entry name" value="Terpene_synth"/>
    <property type="match status" value="1"/>
</dbReference>
<reference evidence="9" key="1">
    <citation type="submission" date="2018-12" db="EMBL/GenBank/DDBJ databases">
        <title>Transcriptomic Insight into Terpenoid Biosynthesis in Prunella vulgaris.</title>
        <authorList>
            <person name="Cui G."/>
            <person name="Zhang H."/>
            <person name="Jin B."/>
            <person name="Guo J."/>
            <person name="Bu J."/>
            <person name="Huang L."/>
        </authorList>
    </citation>
    <scope>NUCLEOTIDE SEQUENCE</scope>
    <source>
        <tissue evidence="9">Root</tissue>
    </source>
</reference>
<dbReference type="PANTHER" id="PTHR31225">
    <property type="entry name" value="OS04G0344100 PROTEIN-RELATED"/>
    <property type="match status" value="1"/>
</dbReference>
<comment type="pathway">
    <text evidence="2">Secondary metabolite biosynthesis; terpenoid biosynthesis.</text>
</comment>
<dbReference type="AlphaFoldDB" id="A0A6B7LAF0"/>
<feature type="domain" description="Terpene synthase N-terminal" evidence="7">
    <location>
        <begin position="52"/>
        <end position="221"/>
    </location>
</feature>
<dbReference type="EMBL" id="MK272835">
    <property type="protein sequence ID" value="QEV81842.1"/>
    <property type="molecule type" value="mRNA"/>
</dbReference>
<evidence type="ECO:0000256" key="1">
    <source>
        <dbReference type="ARBA" id="ARBA00001946"/>
    </source>
</evidence>
<dbReference type="SUPFAM" id="SSF48576">
    <property type="entry name" value="Terpenoid synthases"/>
    <property type="match status" value="1"/>
</dbReference>
<organism evidence="9">
    <name type="scientific">Prunella vulgaris</name>
    <name type="common">Common selfheal</name>
    <dbReference type="NCBI Taxonomy" id="39358"/>
    <lineage>
        <taxon>Eukaryota</taxon>
        <taxon>Viridiplantae</taxon>
        <taxon>Streptophyta</taxon>
        <taxon>Embryophyta</taxon>
        <taxon>Tracheophyta</taxon>
        <taxon>Spermatophyta</taxon>
        <taxon>Magnoliopsida</taxon>
        <taxon>eudicotyledons</taxon>
        <taxon>Gunneridae</taxon>
        <taxon>Pentapetalae</taxon>
        <taxon>asterids</taxon>
        <taxon>lamiids</taxon>
        <taxon>Lamiales</taxon>
        <taxon>Lamiaceae</taxon>
        <taxon>Nepetoideae</taxon>
        <taxon>Mentheae</taxon>
        <taxon>Prunellinae</taxon>
        <taxon>Prunella</taxon>
    </lineage>
</organism>
<dbReference type="InterPro" id="IPR036965">
    <property type="entry name" value="Terpene_synth_N_sf"/>
</dbReference>